<dbReference type="FunCoup" id="E1ZQA3">
    <property type="interactions" value="1414"/>
</dbReference>
<feature type="compositionally biased region" description="Acidic residues" evidence="1">
    <location>
        <begin position="248"/>
        <end position="260"/>
    </location>
</feature>
<sequence length="326" mass="36383">MGNDTRGLPSQTIQELAARLATLTDLRLPAQLRRQEQGPSPQERLRYLTQLLLHDPGVFLERHGSSLTSSERLHFHSLRGDYEVDFYLKMLEEQEDQHKRETVARNRRLAYMNRLVEQGAYFSEKEMRERQPGIYHQYIGQYRPPEPPQGGEGCQAGTILAESIMRQQEELAMRQRQASEQRQWDQVEEESEEESEEGAKEGGKEPAAAGGQAAADGRRQQQEAPAPAAASVQHAAAAASVAQAGPPGDEEEEAAADDPGEGPSHVIIPKEEQQENDAAFLDIMQQRFLAGRDAGVDYAAIDADAELDEDWAEQAGRDAEDKYFDD</sequence>
<dbReference type="OMA" id="LDVYMRH"/>
<reference evidence="3 4" key="1">
    <citation type="journal article" date="2010" name="Plant Cell">
        <title>The Chlorella variabilis NC64A genome reveals adaptation to photosymbiosis, coevolution with viruses, and cryptic sex.</title>
        <authorList>
            <person name="Blanc G."/>
            <person name="Duncan G."/>
            <person name="Agarkova I."/>
            <person name="Borodovsky M."/>
            <person name="Gurnon J."/>
            <person name="Kuo A."/>
            <person name="Lindquist E."/>
            <person name="Lucas S."/>
            <person name="Pangilinan J."/>
            <person name="Polle J."/>
            <person name="Salamov A."/>
            <person name="Terry A."/>
            <person name="Yamada T."/>
            <person name="Dunigan D.D."/>
            <person name="Grigoriev I.V."/>
            <person name="Claverie J.M."/>
            <person name="Van Etten J.L."/>
        </authorList>
    </citation>
    <scope>NUCLEOTIDE SEQUENCE [LARGE SCALE GENOMIC DNA]</scope>
    <source>
        <strain evidence="3 4">NC64A</strain>
    </source>
</reference>
<feature type="compositionally biased region" description="Acidic residues" evidence="1">
    <location>
        <begin position="186"/>
        <end position="196"/>
    </location>
</feature>
<dbReference type="KEGG" id="cvr:CHLNCDRAFT_139497"/>
<dbReference type="InterPro" id="IPR018613">
    <property type="entry name" value="Ccdc97-like"/>
</dbReference>
<feature type="region of interest" description="Disordered" evidence="1">
    <location>
        <begin position="305"/>
        <end position="326"/>
    </location>
</feature>
<dbReference type="Pfam" id="PF09747">
    <property type="entry name" value="CCD97-like_C"/>
    <property type="match status" value="1"/>
</dbReference>
<feature type="compositionally biased region" description="Low complexity" evidence="1">
    <location>
        <begin position="205"/>
        <end position="215"/>
    </location>
</feature>
<feature type="compositionally biased region" description="Basic and acidic residues" evidence="1">
    <location>
        <begin position="315"/>
        <end position="326"/>
    </location>
</feature>
<feature type="compositionally biased region" description="Low complexity" evidence="1">
    <location>
        <begin position="222"/>
        <end position="247"/>
    </location>
</feature>
<dbReference type="GeneID" id="17351339"/>
<organism evidence="4">
    <name type="scientific">Chlorella variabilis</name>
    <name type="common">Green alga</name>
    <dbReference type="NCBI Taxonomy" id="554065"/>
    <lineage>
        <taxon>Eukaryota</taxon>
        <taxon>Viridiplantae</taxon>
        <taxon>Chlorophyta</taxon>
        <taxon>core chlorophytes</taxon>
        <taxon>Trebouxiophyceae</taxon>
        <taxon>Chlorellales</taxon>
        <taxon>Chlorellaceae</taxon>
        <taxon>Chlorella clade</taxon>
        <taxon>Chlorella</taxon>
    </lineage>
</organism>
<dbReference type="OrthoDB" id="513010at2759"/>
<dbReference type="PANTHER" id="PTHR31840:SF1">
    <property type="entry name" value="COILED-COIL DOMAIN-CONTAINING PROTEIN 97"/>
    <property type="match status" value="1"/>
</dbReference>
<gene>
    <name evidence="3" type="ORF">CHLNCDRAFT_139497</name>
</gene>
<proteinExistence type="predicted"/>
<accession>E1ZQA3</accession>
<keyword evidence="4" id="KW-1185">Reference proteome</keyword>
<dbReference type="RefSeq" id="XP_005844090.1">
    <property type="nucleotide sequence ID" value="XM_005844028.1"/>
</dbReference>
<dbReference type="EMBL" id="GL433859">
    <property type="protein sequence ID" value="EFN51988.1"/>
    <property type="molecule type" value="Genomic_DNA"/>
</dbReference>
<dbReference type="InParanoid" id="E1ZQA3"/>
<protein>
    <recommendedName>
        <fullName evidence="2">CCD97-like C-terminal domain-containing protein</fullName>
    </recommendedName>
</protein>
<dbReference type="AlphaFoldDB" id="E1ZQA3"/>
<evidence type="ECO:0000256" key="1">
    <source>
        <dbReference type="SAM" id="MobiDB-lite"/>
    </source>
</evidence>
<dbReference type="PANTHER" id="PTHR31840">
    <property type="entry name" value="COILED-COIL DOMAIN-CONTAINING PROTEIN 97"/>
    <property type="match status" value="1"/>
</dbReference>
<feature type="domain" description="CCD97-like C-terminal" evidence="2">
    <location>
        <begin position="106"/>
        <end position="326"/>
    </location>
</feature>
<evidence type="ECO:0000259" key="2">
    <source>
        <dbReference type="Pfam" id="PF09747"/>
    </source>
</evidence>
<evidence type="ECO:0000313" key="4">
    <source>
        <dbReference type="Proteomes" id="UP000008141"/>
    </source>
</evidence>
<evidence type="ECO:0000313" key="3">
    <source>
        <dbReference type="EMBL" id="EFN51988.1"/>
    </source>
</evidence>
<dbReference type="STRING" id="554065.E1ZQA3"/>
<feature type="region of interest" description="Disordered" evidence="1">
    <location>
        <begin position="170"/>
        <end position="274"/>
    </location>
</feature>
<dbReference type="Proteomes" id="UP000008141">
    <property type="component" value="Unassembled WGS sequence"/>
</dbReference>
<name>E1ZQA3_CHLVA</name>
<feature type="compositionally biased region" description="Basic and acidic residues" evidence="1">
    <location>
        <begin position="170"/>
        <end position="185"/>
    </location>
</feature>
<dbReference type="eggNOG" id="KOG3044">
    <property type="taxonomic scope" value="Eukaryota"/>
</dbReference>
<dbReference type="InterPro" id="IPR040233">
    <property type="entry name" value="CCD97-like_C"/>
</dbReference>